<dbReference type="AlphaFoldDB" id="A0A1H7W908"/>
<sequence length="315" mass="36072">MQTTTRKRILQVIVLLAAVFILLQFIRPEVPHPPVTGDLQAPPEVKSILQRACYDCHSNQTQLRWYDRVAPAYWRVAQHIKDGRKGLNFSEWQSLSPADQKGKLFESFNQVQAGAMPLKDYAFVHRDAMLSENDIAVLKNYVAGMVSIKPADTALINTADKQYNKWKTAAAANSKVQPTPNGIDYLPDYKNWQVVSTTHRFDNSTMRVIYGNDVAIKAIQENHINPWPNGTIFAKVAWDQLQDADGNVRTGAFKQVEYMIKDDKKYADTKGWGWARWKTPELKPYGKDKMFTMECINCHRPVKDNDFVFTMPVKF</sequence>
<dbReference type="SMART" id="SM01235">
    <property type="entry name" value="Haem_bd"/>
    <property type="match status" value="1"/>
</dbReference>
<proteinExistence type="predicted"/>
<dbReference type="GO" id="GO:0020037">
    <property type="term" value="F:heme binding"/>
    <property type="evidence" value="ECO:0007669"/>
    <property type="project" value="InterPro"/>
</dbReference>
<organism evidence="2 3">
    <name type="scientific">Chitinophaga rupis</name>
    <dbReference type="NCBI Taxonomy" id="573321"/>
    <lineage>
        <taxon>Bacteria</taxon>
        <taxon>Pseudomonadati</taxon>
        <taxon>Bacteroidota</taxon>
        <taxon>Chitinophagia</taxon>
        <taxon>Chitinophagales</taxon>
        <taxon>Chitinophagaceae</taxon>
        <taxon>Chitinophaga</taxon>
    </lineage>
</organism>
<dbReference type="InterPro" id="IPR025992">
    <property type="entry name" value="Haem-bd"/>
</dbReference>
<dbReference type="GO" id="GO:0009055">
    <property type="term" value="F:electron transfer activity"/>
    <property type="evidence" value="ECO:0007669"/>
    <property type="project" value="InterPro"/>
</dbReference>
<dbReference type="Proteomes" id="UP000198984">
    <property type="component" value="Unassembled WGS sequence"/>
</dbReference>
<keyword evidence="3" id="KW-1185">Reference proteome</keyword>
<evidence type="ECO:0000259" key="1">
    <source>
        <dbReference type="SMART" id="SM01235"/>
    </source>
</evidence>
<dbReference type="STRING" id="573321.SAMN04488505_103585"/>
<dbReference type="Pfam" id="PF14376">
    <property type="entry name" value="Haem_bd"/>
    <property type="match status" value="1"/>
</dbReference>
<evidence type="ECO:0000313" key="2">
    <source>
        <dbReference type="EMBL" id="SEM17565.1"/>
    </source>
</evidence>
<dbReference type="InterPro" id="IPR038142">
    <property type="entry name" value="Cytochrome_P460_sp"/>
</dbReference>
<name>A0A1H7W908_9BACT</name>
<dbReference type="Gene3D" id="3.50.70.20">
    <property type="entry name" value="Cytochrome P460"/>
    <property type="match status" value="1"/>
</dbReference>
<accession>A0A1H7W908</accession>
<protein>
    <submittedName>
        <fullName evidence="2">Cytochrome P460</fullName>
    </submittedName>
</protein>
<dbReference type="InterPro" id="IPR036909">
    <property type="entry name" value="Cyt_c-like_dom_sf"/>
</dbReference>
<reference evidence="2 3" key="1">
    <citation type="submission" date="2016-10" db="EMBL/GenBank/DDBJ databases">
        <authorList>
            <person name="de Groot N.N."/>
        </authorList>
    </citation>
    <scope>NUCLEOTIDE SEQUENCE [LARGE SCALE GENOMIC DNA]</scope>
    <source>
        <strain evidence="2 3">DSM 21039</strain>
    </source>
</reference>
<dbReference type="EMBL" id="FOBB01000003">
    <property type="protein sequence ID" value="SEM17565.1"/>
    <property type="molecule type" value="Genomic_DNA"/>
</dbReference>
<evidence type="ECO:0000313" key="3">
    <source>
        <dbReference type="Proteomes" id="UP000198984"/>
    </source>
</evidence>
<dbReference type="SUPFAM" id="SSF46626">
    <property type="entry name" value="Cytochrome c"/>
    <property type="match status" value="1"/>
</dbReference>
<gene>
    <name evidence="2" type="ORF">SAMN04488505_103585</name>
</gene>
<dbReference type="InterPro" id="IPR032033">
    <property type="entry name" value="Cytochrome_P460"/>
</dbReference>
<dbReference type="RefSeq" id="WP_089913637.1">
    <property type="nucleotide sequence ID" value="NZ_FOBB01000003.1"/>
</dbReference>
<dbReference type="CDD" id="cd20753">
    <property type="entry name" value="cyt_P460_Mc-like"/>
    <property type="match status" value="1"/>
</dbReference>
<dbReference type="OrthoDB" id="196738at2"/>
<dbReference type="Pfam" id="PF16694">
    <property type="entry name" value="Cytochrome_P460"/>
    <property type="match status" value="1"/>
</dbReference>
<feature type="domain" description="Haem-binding" evidence="1">
    <location>
        <begin position="17"/>
        <end position="146"/>
    </location>
</feature>